<comment type="caution">
    <text evidence="1">The sequence shown here is derived from an EMBL/GenBank/DDBJ whole genome shotgun (WGS) entry which is preliminary data.</text>
</comment>
<proteinExistence type="predicted"/>
<accession>A0ABV0A522</accession>
<reference evidence="1 2" key="1">
    <citation type="journal article" date="2023" name="PLoS ONE">
        <title>Complete genome assembly of Hawai'i environmental nontuberculous mycobacteria reveals unexpected co-isolation with methylobacteria.</title>
        <authorList>
            <person name="Hendrix J."/>
            <person name="Epperson L.E."/>
            <person name="Tong E.I."/>
            <person name="Chan Y.L."/>
            <person name="Hasan N.A."/>
            <person name="Dawrs S.N."/>
            <person name="Norton G.J."/>
            <person name="Virdi R."/>
            <person name="Crooks J.L."/>
            <person name="Chan E.D."/>
            <person name="Honda J.R."/>
            <person name="Strong M."/>
        </authorList>
    </citation>
    <scope>NUCLEOTIDE SEQUENCE [LARGE SCALE GENOMIC DNA]</scope>
    <source>
        <strain evidence="1 2">NJH_HI04-1</strain>
    </source>
</reference>
<evidence type="ECO:0000313" key="1">
    <source>
        <dbReference type="EMBL" id="MEN3238939.1"/>
    </source>
</evidence>
<name>A0ABV0A522_9HYPH</name>
<dbReference type="RefSeq" id="WP_346013887.1">
    <property type="nucleotide sequence ID" value="NZ_JAQYXP010000009.1"/>
</dbReference>
<keyword evidence="2" id="KW-1185">Reference proteome</keyword>
<organism evidence="1 2">
    <name type="scientific">Methylobacterium ajmalii</name>
    <dbReference type="NCBI Taxonomy" id="2738439"/>
    <lineage>
        <taxon>Bacteria</taxon>
        <taxon>Pseudomonadati</taxon>
        <taxon>Pseudomonadota</taxon>
        <taxon>Alphaproteobacteria</taxon>
        <taxon>Hyphomicrobiales</taxon>
        <taxon>Methylobacteriaceae</taxon>
        <taxon>Methylobacterium</taxon>
    </lineage>
</organism>
<evidence type="ECO:0000313" key="2">
    <source>
        <dbReference type="Proteomes" id="UP001407347"/>
    </source>
</evidence>
<protein>
    <submittedName>
        <fullName evidence="1">Uncharacterized protein</fullName>
    </submittedName>
</protein>
<dbReference type="Proteomes" id="UP001407347">
    <property type="component" value="Unassembled WGS sequence"/>
</dbReference>
<sequence length="301" mass="33859">MSKRVDKIGVASMIEAIDVAKQFVWWVGPPLLWIGLFKVLPDFLGNNFIKALEARRSAVLERLKGEIARQNAAEIEAIKAELQVVSSTVKTSADFLIASQGELRGKTIAAAEILWSEMLRLAEDYASIIFVDTILNKNEINDLVEGKLKHNGYFDLEEYRDIKCRSSKLMVVKELDKARLFVGDRLWLIFFNYRAIIGRYTYLMSESFDNKKLRHWHDDKNIKSMLLSTLNQKTVAEIMALEIGGLQHALSYINAAFLKEAARVMSGSSAFAASLTDVQATLLVAAESASARSTNKNDDYR</sequence>
<dbReference type="EMBL" id="JAQYXP010000009">
    <property type="protein sequence ID" value="MEN3238939.1"/>
    <property type="molecule type" value="Genomic_DNA"/>
</dbReference>
<gene>
    <name evidence="1" type="ORF">PUR29_36500</name>
</gene>